<keyword evidence="4 5" id="KW-0687">Ribonucleoprotein</keyword>
<keyword evidence="2 5" id="KW-0694">RNA-binding</keyword>
<dbReference type="Gene3D" id="2.40.240.10">
    <property type="entry name" value="Ribosomal Protein L25, Chain P"/>
    <property type="match status" value="1"/>
</dbReference>
<dbReference type="InterPro" id="IPR020930">
    <property type="entry name" value="Ribosomal_uL5_bac-type"/>
</dbReference>
<evidence type="ECO:0000313" key="10">
    <source>
        <dbReference type="Proteomes" id="UP001500984"/>
    </source>
</evidence>
<gene>
    <name evidence="5" type="primary">rplY</name>
    <name evidence="5" type="synonym">ctc</name>
    <name evidence="9" type="ORF">GCM10009823_01480</name>
</gene>
<name>A0ABP5HUR3_9MICO</name>
<evidence type="ECO:0000256" key="1">
    <source>
        <dbReference type="ARBA" id="ARBA00022730"/>
    </source>
</evidence>
<proteinExistence type="inferred from homology"/>
<dbReference type="InterPro" id="IPR037121">
    <property type="entry name" value="Ribosomal_bL25_C"/>
</dbReference>
<dbReference type="GO" id="GO:0005840">
    <property type="term" value="C:ribosome"/>
    <property type="evidence" value="ECO:0007669"/>
    <property type="project" value="UniProtKB-KW"/>
</dbReference>
<evidence type="ECO:0000259" key="8">
    <source>
        <dbReference type="Pfam" id="PF14693"/>
    </source>
</evidence>
<reference evidence="10" key="1">
    <citation type="journal article" date="2019" name="Int. J. Syst. Evol. Microbiol.">
        <title>The Global Catalogue of Microorganisms (GCM) 10K type strain sequencing project: providing services to taxonomists for standard genome sequencing and annotation.</title>
        <authorList>
            <consortium name="The Broad Institute Genomics Platform"/>
            <consortium name="The Broad Institute Genome Sequencing Center for Infectious Disease"/>
            <person name="Wu L."/>
            <person name="Ma J."/>
        </authorList>
    </citation>
    <scope>NUCLEOTIDE SEQUENCE [LARGE SCALE GENOMIC DNA]</scope>
    <source>
        <strain evidence="10">JCM 15900</strain>
    </source>
</reference>
<dbReference type="InterPro" id="IPR020057">
    <property type="entry name" value="Ribosomal_bL25_b-dom"/>
</dbReference>
<accession>A0ABP5HUR3</accession>
<dbReference type="HAMAP" id="MF_01334">
    <property type="entry name" value="Ribosomal_bL25_CTC"/>
    <property type="match status" value="1"/>
</dbReference>
<keyword evidence="10" id="KW-1185">Reference proteome</keyword>
<comment type="function">
    <text evidence="5">This is one of the proteins that binds to the 5S RNA in the ribosome where it forms part of the central protuberance.</text>
</comment>
<keyword evidence="1 5" id="KW-0699">rRNA-binding</keyword>
<dbReference type="PANTHER" id="PTHR33284">
    <property type="entry name" value="RIBOSOMAL PROTEIN L25/GLN-TRNA SYNTHETASE, ANTI-CODON-BINDING DOMAIN-CONTAINING PROTEIN"/>
    <property type="match status" value="1"/>
</dbReference>
<dbReference type="Pfam" id="PF14693">
    <property type="entry name" value="Ribosomal_TL5_C"/>
    <property type="match status" value="1"/>
</dbReference>
<dbReference type="Gene3D" id="2.170.120.20">
    <property type="entry name" value="Ribosomal protein L25, beta domain"/>
    <property type="match status" value="1"/>
</dbReference>
<comment type="similarity">
    <text evidence="5">Belongs to the bacterial ribosomal protein bL25 family. CTC subfamily.</text>
</comment>
<dbReference type="PANTHER" id="PTHR33284:SF1">
    <property type="entry name" value="RIBOSOMAL PROTEIN L25_GLN-TRNA SYNTHETASE, ANTI-CODON-BINDING DOMAIN-CONTAINING PROTEIN"/>
    <property type="match status" value="1"/>
</dbReference>
<comment type="caution">
    <text evidence="9">The sequence shown here is derived from an EMBL/GenBank/DDBJ whole genome shotgun (WGS) entry which is preliminary data.</text>
</comment>
<dbReference type="NCBIfam" id="NF004131">
    <property type="entry name" value="PRK05618.2-1"/>
    <property type="match status" value="1"/>
</dbReference>
<evidence type="ECO:0000256" key="4">
    <source>
        <dbReference type="ARBA" id="ARBA00023274"/>
    </source>
</evidence>
<comment type="subunit">
    <text evidence="5">Part of the 50S ribosomal subunit; part of the 5S rRNA/L5/L18/L25 subcomplex. Contacts the 5S rRNA. Binds to the 5S rRNA independently of L5 and L18.</text>
</comment>
<evidence type="ECO:0000313" key="9">
    <source>
        <dbReference type="EMBL" id="GAA2087206.1"/>
    </source>
</evidence>
<dbReference type="InterPro" id="IPR029751">
    <property type="entry name" value="Ribosomal_L25_dom"/>
</dbReference>
<keyword evidence="3 5" id="KW-0689">Ribosomal protein</keyword>
<feature type="region of interest" description="Disordered" evidence="6">
    <location>
        <begin position="190"/>
        <end position="216"/>
    </location>
</feature>
<dbReference type="EMBL" id="BAAAPZ010000001">
    <property type="protein sequence ID" value="GAA2087206.1"/>
    <property type="molecule type" value="Genomic_DNA"/>
</dbReference>
<dbReference type="SUPFAM" id="SSF50715">
    <property type="entry name" value="Ribosomal protein L25-like"/>
    <property type="match status" value="1"/>
</dbReference>
<evidence type="ECO:0000256" key="6">
    <source>
        <dbReference type="SAM" id="MobiDB-lite"/>
    </source>
</evidence>
<dbReference type="InterPro" id="IPR020056">
    <property type="entry name" value="Rbsml_bL25/Gln-tRNA_synth_N"/>
</dbReference>
<protein>
    <recommendedName>
        <fullName evidence="5">Large ribosomal subunit protein bL25</fullName>
    </recommendedName>
    <alternativeName>
        <fullName evidence="5">General stress protein CTC</fullName>
    </alternativeName>
</protein>
<sequence>MADTIKLLAAKREEFGKGASRRDRRAGKIPAVLYGHGTEPEHLLLEGHATMLALRNANALLELENAEGTRNELALPKDVQVHPVSREIEHVDLIIVKRGEKVEVEIPVHVVGEAAPGTLVSHEATTLLLEADALKLPEHVEVSIEGREAGEHVYAADVVLPKGTTLAGDPELLVVNVSAEISEAQLEAELESDAVEGDAVPASQEDEGPAEPADKE</sequence>
<feature type="domain" description="Large ribosomal subunit protein bL25 beta" evidence="8">
    <location>
        <begin position="101"/>
        <end position="179"/>
    </location>
</feature>
<evidence type="ECO:0000256" key="5">
    <source>
        <dbReference type="HAMAP-Rule" id="MF_01334"/>
    </source>
</evidence>
<dbReference type="Proteomes" id="UP001500984">
    <property type="component" value="Unassembled WGS sequence"/>
</dbReference>
<dbReference type="Pfam" id="PF01386">
    <property type="entry name" value="Ribosomal_L25p"/>
    <property type="match status" value="1"/>
</dbReference>
<evidence type="ECO:0000256" key="2">
    <source>
        <dbReference type="ARBA" id="ARBA00022884"/>
    </source>
</evidence>
<dbReference type="CDD" id="cd00495">
    <property type="entry name" value="Ribosomal_L25_TL5_CTC"/>
    <property type="match status" value="1"/>
</dbReference>
<feature type="domain" description="Large ribosomal subunit protein bL25 L25" evidence="7">
    <location>
        <begin position="9"/>
        <end position="93"/>
    </location>
</feature>
<organism evidence="9 10">
    <name type="scientific">Brevibacterium salitolerans</name>
    <dbReference type="NCBI Taxonomy" id="1403566"/>
    <lineage>
        <taxon>Bacteria</taxon>
        <taxon>Bacillati</taxon>
        <taxon>Actinomycetota</taxon>
        <taxon>Actinomycetes</taxon>
        <taxon>Micrococcales</taxon>
        <taxon>Brevibacteriaceae</taxon>
        <taxon>Brevibacterium</taxon>
    </lineage>
</organism>
<evidence type="ECO:0000259" key="7">
    <source>
        <dbReference type="Pfam" id="PF01386"/>
    </source>
</evidence>
<dbReference type="NCBIfam" id="TIGR00731">
    <property type="entry name" value="bL25_bact_ctc"/>
    <property type="match status" value="1"/>
</dbReference>
<evidence type="ECO:0000256" key="3">
    <source>
        <dbReference type="ARBA" id="ARBA00022980"/>
    </source>
</evidence>
<dbReference type="RefSeq" id="WP_291798746.1">
    <property type="nucleotide sequence ID" value="NZ_BAAAPZ010000001.1"/>
</dbReference>
<dbReference type="InterPro" id="IPR001021">
    <property type="entry name" value="Ribosomal_bL25_long"/>
</dbReference>
<dbReference type="InterPro" id="IPR011035">
    <property type="entry name" value="Ribosomal_bL25/Gln-tRNA_synth"/>
</dbReference>